<sequence length="657" mass="74283">MARLRVKVTRKKLLCCVLYGAFCYVFFCVEVVVLRSMLKDSHLFSKGYLLRTPGCSLPLYDSYHWTVGLSLAQDVPYERTCSSQKPTVLVQQYDRLTLNASALRRNYNVSERYTTCYYREVFRNEAALEPDKTPRLGPAVPLTLGVSLSAEYVRVTCNAYGKTLFSEYFLLPQPKPLATNEAEANERSPGDDRTISVLILGLDSTSRMNFHRHMVKTGQYLKDELGAFEFLALNKVEENSFPNLIPLLTGMAGSEAENIYRRYGKFDVLPLVWKTYKLKGYTTLFMDEWQAAGTFFYPNYAGFMRVPTDYCPTSILRLMEDEGGAEIRCMGSRLKTTILVKYLADVLKLNRERPMFSFVWFSHVTHDSVNGLQLMDEPLEAFLRELSAYGILENTALLFMSDHGLRMGDIRGTEIGRYEDKNPFCFLALPNRFLADNPVAAAQLQVNQRRLITNYDLHATLIALSKLPELDTNSTEKGLSLFGPIPPERTCTDAYIPRQFCACNDASRKLNDPEVSLSFARHAVAHINALAELHFQNSCVVWQLGSVDDALILGDFAASAVQLRMQITMVPAAVFEVYGTLGNLSSSEKRVNLVLRLDKYGNQTTCLPRSRWQIICMCKSYLLNLSSTTRETLPSRLWLLALTLAAVVFAECTLLQS</sequence>
<evidence type="ECO:0000313" key="1">
    <source>
        <dbReference type="EMBL" id="KAH7952692.1"/>
    </source>
</evidence>
<accession>A0ACB8CU13</accession>
<name>A0ACB8CU13_DERSI</name>
<protein>
    <submittedName>
        <fullName evidence="1">Uncharacterized protein</fullName>
    </submittedName>
</protein>
<keyword evidence="2" id="KW-1185">Reference proteome</keyword>
<proteinExistence type="predicted"/>
<comment type="caution">
    <text evidence="1">The sequence shown here is derived from an EMBL/GenBank/DDBJ whole genome shotgun (WGS) entry which is preliminary data.</text>
</comment>
<evidence type="ECO:0000313" key="2">
    <source>
        <dbReference type="Proteomes" id="UP000821865"/>
    </source>
</evidence>
<dbReference type="Proteomes" id="UP000821865">
    <property type="component" value="Chromosome 4"/>
</dbReference>
<gene>
    <name evidence="1" type="ORF">HPB49_000420</name>
</gene>
<organism evidence="1 2">
    <name type="scientific">Dermacentor silvarum</name>
    <name type="common">Tick</name>
    <dbReference type="NCBI Taxonomy" id="543639"/>
    <lineage>
        <taxon>Eukaryota</taxon>
        <taxon>Metazoa</taxon>
        <taxon>Ecdysozoa</taxon>
        <taxon>Arthropoda</taxon>
        <taxon>Chelicerata</taxon>
        <taxon>Arachnida</taxon>
        <taxon>Acari</taxon>
        <taxon>Parasitiformes</taxon>
        <taxon>Ixodida</taxon>
        <taxon>Ixodoidea</taxon>
        <taxon>Ixodidae</taxon>
        <taxon>Rhipicephalinae</taxon>
        <taxon>Dermacentor</taxon>
    </lineage>
</organism>
<dbReference type="EMBL" id="CM023473">
    <property type="protein sequence ID" value="KAH7952692.1"/>
    <property type="molecule type" value="Genomic_DNA"/>
</dbReference>
<reference evidence="1" key="1">
    <citation type="submission" date="2020-05" db="EMBL/GenBank/DDBJ databases">
        <title>Large-scale comparative analyses of tick genomes elucidate their genetic diversity and vector capacities.</title>
        <authorList>
            <person name="Jia N."/>
            <person name="Wang J."/>
            <person name="Shi W."/>
            <person name="Du L."/>
            <person name="Sun Y."/>
            <person name="Zhan W."/>
            <person name="Jiang J."/>
            <person name="Wang Q."/>
            <person name="Zhang B."/>
            <person name="Ji P."/>
            <person name="Sakyi L.B."/>
            <person name="Cui X."/>
            <person name="Yuan T."/>
            <person name="Jiang B."/>
            <person name="Yang W."/>
            <person name="Lam T.T.-Y."/>
            <person name="Chang Q."/>
            <person name="Ding S."/>
            <person name="Wang X."/>
            <person name="Zhu J."/>
            <person name="Ruan X."/>
            <person name="Zhao L."/>
            <person name="Wei J."/>
            <person name="Que T."/>
            <person name="Du C."/>
            <person name="Cheng J."/>
            <person name="Dai P."/>
            <person name="Han X."/>
            <person name="Huang E."/>
            <person name="Gao Y."/>
            <person name="Liu J."/>
            <person name="Shao H."/>
            <person name="Ye R."/>
            <person name="Li L."/>
            <person name="Wei W."/>
            <person name="Wang X."/>
            <person name="Wang C."/>
            <person name="Yang T."/>
            <person name="Huo Q."/>
            <person name="Li W."/>
            <person name="Guo W."/>
            <person name="Chen H."/>
            <person name="Zhou L."/>
            <person name="Ni X."/>
            <person name="Tian J."/>
            <person name="Zhou Y."/>
            <person name="Sheng Y."/>
            <person name="Liu T."/>
            <person name="Pan Y."/>
            <person name="Xia L."/>
            <person name="Li J."/>
            <person name="Zhao F."/>
            <person name="Cao W."/>
        </authorList>
    </citation>
    <scope>NUCLEOTIDE SEQUENCE</scope>
    <source>
        <strain evidence="1">Dsil-2018</strain>
    </source>
</reference>